<organism evidence="15 16">
    <name type="scientific">Litorilinea aerophila</name>
    <dbReference type="NCBI Taxonomy" id="1204385"/>
    <lineage>
        <taxon>Bacteria</taxon>
        <taxon>Bacillati</taxon>
        <taxon>Chloroflexota</taxon>
        <taxon>Caldilineae</taxon>
        <taxon>Caldilineales</taxon>
        <taxon>Caldilineaceae</taxon>
        <taxon>Litorilinea</taxon>
    </lineage>
</organism>
<dbReference type="InterPro" id="IPR000212">
    <property type="entry name" value="DNA_helicase_UvrD/REP"/>
</dbReference>
<dbReference type="RefSeq" id="WP_141612240.1">
    <property type="nucleotide sequence ID" value="NZ_VIGC02000041.1"/>
</dbReference>
<dbReference type="FunFam" id="1.10.10.160:FF:000001">
    <property type="entry name" value="ATP-dependent DNA helicase"/>
    <property type="match status" value="1"/>
</dbReference>
<dbReference type="Proteomes" id="UP000317371">
    <property type="component" value="Unassembled WGS sequence"/>
</dbReference>
<dbReference type="GO" id="GO:0043138">
    <property type="term" value="F:3'-5' DNA helicase activity"/>
    <property type="evidence" value="ECO:0007669"/>
    <property type="project" value="UniProtKB-EC"/>
</dbReference>
<dbReference type="InParanoid" id="A0A540V9D7"/>
<dbReference type="InterPro" id="IPR014017">
    <property type="entry name" value="DNA_helicase_UvrD-like_C"/>
</dbReference>
<evidence type="ECO:0000259" key="13">
    <source>
        <dbReference type="PROSITE" id="PS51198"/>
    </source>
</evidence>
<evidence type="ECO:0000256" key="1">
    <source>
        <dbReference type="ARBA" id="ARBA00009922"/>
    </source>
</evidence>
<dbReference type="Gene3D" id="3.40.50.300">
    <property type="entry name" value="P-loop containing nucleotide triphosphate hydrolases"/>
    <property type="match status" value="2"/>
</dbReference>
<dbReference type="GO" id="GO:0016887">
    <property type="term" value="F:ATP hydrolysis activity"/>
    <property type="evidence" value="ECO:0007669"/>
    <property type="project" value="RHEA"/>
</dbReference>
<dbReference type="Pfam" id="PF00580">
    <property type="entry name" value="UvrD-helicase"/>
    <property type="match status" value="1"/>
</dbReference>
<dbReference type="PANTHER" id="PTHR11070">
    <property type="entry name" value="UVRD / RECB / PCRA DNA HELICASE FAMILY MEMBER"/>
    <property type="match status" value="1"/>
</dbReference>
<reference evidence="15 16" key="1">
    <citation type="submission" date="2019-06" db="EMBL/GenBank/DDBJ databases">
        <title>Genome sequence of Litorilinea aerophila BAA-2444.</title>
        <authorList>
            <person name="Maclea K.S."/>
            <person name="Maurais E.G."/>
            <person name="Iannazzi L.C."/>
        </authorList>
    </citation>
    <scope>NUCLEOTIDE SEQUENCE [LARGE SCALE GENOMIC DNA]</scope>
    <source>
        <strain evidence="15 16">ATCC BAA-2444</strain>
    </source>
</reference>
<feature type="compositionally biased region" description="Basic and acidic residues" evidence="12">
    <location>
        <begin position="705"/>
        <end position="718"/>
    </location>
</feature>
<dbReference type="GO" id="GO:0000725">
    <property type="term" value="P:recombinational repair"/>
    <property type="evidence" value="ECO:0007669"/>
    <property type="project" value="TreeGrafter"/>
</dbReference>
<feature type="region of interest" description="Disordered" evidence="12">
    <location>
        <begin position="705"/>
        <end position="770"/>
    </location>
</feature>
<evidence type="ECO:0000256" key="4">
    <source>
        <dbReference type="ARBA" id="ARBA00022806"/>
    </source>
</evidence>
<name>A0A540V9D7_9CHLR</name>
<dbReference type="EMBL" id="VIGC01000041">
    <property type="protein sequence ID" value="TQE93379.1"/>
    <property type="molecule type" value="Genomic_DNA"/>
</dbReference>
<feature type="binding site" evidence="11">
    <location>
        <begin position="27"/>
        <end position="34"/>
    </location>
    <ligand>
        <name>ATP</name>
        <dbReference type="ChEBI" id="CHEBI:30616"/>
    </ligand>
</feature>
<dbReference type="InterPro" id="IPR013986">
    <property type="entry name" value="DExx_box_DNA_helicase_dom_sf"/>
</dbReference>
<keyword evidence="4 11" id="KW-0347">Helicase</keyword>
<dbReference type="InterPro" id="IPR027417">
    <property type="entry name" value="P-loop_NTPase"/>
</dbReference>
<dbReference type="Gene3D" id="1.10.10.160">
    <property type="match status" value="1"/>
</dbReference>
<dbReference type="SUPFAM" id="SSF52540">
    <property type="entry name" value="P-loop containing nucleoside triphosphate hydrolases"/>
    <property type="match status" value="1"/>
</dbReference>
<dbReference type="PROSITE" id="PS51217">
    <property type="entry name" value="UVRD_HELICASE_CTER"/>
    <property type="match status" value="1"/>
</dbReference>
<keyword evidence="6" id="KW-0238">DNA-binding</keyword>
<evidence type="ECO:0000256" key="3">
    <source>
        <dbReference type="ARBA" id="ARBA00022801"/>
    </source>
</evidence>
<dbReference type="Pfam" id="PF13361">
    <property type="entry name" value="UvrD_C"/>
    <property type="match status" value="1"/>
</dbReference>
<comment type="catalytic activity">
    <reaction evidence="10">
        <text>ATP + H2O = ADP + phosphate + H(+)</text>
        <dbReference type="Rhea" id="RHEA:13065"/>
        <dbReference type="ChEBI" id="CHEBI:15377"/>
        <dbReference type="ChEBI" id="CHEBI:15378"/>
        <dbReference type="ChEBI" id="CHEBI:30616"/>
        <dbReference type="ChEBI" id="CHEBI:43474"/>
        <dbReference type="ChEBI" id="CHEBI:456216"/>
        <dbReference type="EC" id="5.6.2.4"/>
    </reaction>
</comment>
<dbReference type="Pfam" id="PF21196">
    <property type="entry name" value="PcrA_UvrD_tudor"/>
    <property type="match status" value="1"/>
</dbReference>
<evidence type="ECO:0000313" key="15">
    <source>
        <dbReference type="EMBL" id="TQE93379.1"/>
    </source>
</evidence>
<evidence type="ECO:0000256" key="8">
    <source>
        <dbReference type="ARBA" id="ARBA00034617"/>
    </source>
</evidence>
<feature type="domain" description="UvrD-like helicase C-terminal" evidence="14">
    <location>
        <begin position="298"/>
        <end position="611"/>
    </location>
</feature>
<dbReference type="EC" id="5.6.2.4" evidence="9"/>
<accession>A0A540V9D7</accession>
<dbReference type="GO" id="GO:0003677">
    <property type="term" value="F:DNA binding"/>
    <property type="evidence" value="ECO:0007669"/>
    <property type="project" value="UniProtKB-KW"/>
</dbReference>
<comment type="similarity">
    <text evidence="1">Belongs to the helicase family. UvrD subfamily.</text>
</comment>
<dbReference type="PROSITE" id="PS51198">
    <property type="entry name" value="UVRD_HELICASE_ATP_BIND"/>
    <property type="match status" value="1"/>
</dbReference>
<comment type="catalytic activity">
    <reaction evidence="8">
        <text>Couples ATP hydrolysis with the unwinding of duplex DNA by translocating in the 3'-5' direction.</text>
        <dbReference type="EC" id="5.6.2.4"/>
    </reaction>
</comment>
<dbReference type="OrthoDB" id="9810135at2"/>
<evidence type="ECO:0000313" key="16">
    <source>
        <dbReference type="Proteomes" id="UP000317371"/>
    </source>
</evidence>
<evidence type="ECO:0000256" key="6">
    <source>
        <dbReference type="ARBA" id="ARBA00023125"/>
    </source>
</evidence>
<feature type="compositionally biased region" description="Low complexity" evidence="12">
    <location>
        <begin position="719"/>
        <end position="729"/>
    </location>
</feature>
<evidence type="ECO:0000256" key="12">
    <source>
        <dbReference type="SAM" id="MobiDB-lite"/>
    </source>
</evidence>
<protein>
    <recommendedName>
        <fullName evidence="9">DNA 3'-5' helicase</fullName>
        <ecNumber evidence="9">5.6.2.4</ecNumber>
    </recommendedName>
</protein>
<sequence length="818" mass="91702">MVDILTDLNPQQAEAVRTVHGPVLVLAGPGSGKTRVLTRRIAYLLEEAGIAPWNILAVTFTNKAAREMRERVEALLAEKFGPPLPGGPSRLGGLTIGTFHSICARVLRVETEAIGYQRNWLIYDSADQLALVRAVLREMNLDEKRYSPQAIRVFISRQKNELITPDGLQTASYFEEIAGRVYTRYQEALQLNNAMDFDDLLMKVVLLLRSREDLRIKYQRKWQYLLVDEFQDTNTAQYELLRLLVNEPEGKRNLFVVGDEDQSIYRFRGADYRNVMRFREDYPEARVVMLEQNYRSTQTILDVANAVIAHNRNRTPKQLFTENGQGVAVTVYEAYNEVEEAAYVCDEIERLVAGPPGVRAFELGDIAVMYRTNAQSRALEEAFVGRQLKYRLIGATRFYERKEIKDALAYLRLVHNPADTVSLDRVINEPPRGIGVKTYAALKDWAADLGVSEYVALQILHHGPEYVSRVMGIALPRVAYKAPPLGKRAENALVEFASLLEGWIRRNQQGHYASVAELLDAVLQESGYVAALRDGTDEGEERFANLQELRSVAVHYTQGMVTADGIPPETTPLSLFLEEISLVSDQDQLDAADDGSPGGAVTLMTLHTAKGLEFPVVFIVGMEDGILPHSRSLESEDPEDMDEERRLCYVGITRAKRRLYLVHAFRRSLWGGSEVQTPSRFLQEIPPHLLRGMVDRQSRRAAAYERATRWDAGPERQPRAGAARGQRAPGDGRRREAAAATYWSPGPSGPAPRIQRPSARSAEAETQFKRRDSVRHARFGVGTVIESTRVGDDEEVTVAFPGIGVKKLLASLAGLEKL</sequence>
<keyword evidence="16" id="KW-1185">Reference proteome</keyword>
<dbReference type="FunCoup" id="A0A540V9D7">
    <property type="interactions" value="566"/>
</dbReference>
<dbReference type="GO" id="GO:0005829">
    <property type="term" value="C:cytosol"/>
    <property type="evidence" value="ECO:0007669"/>
    <property type="project" value="TreeGrafter"/>
</dbReference>
<evidence type="ECO:0000256" key="7">
    <source>
        <dbReference type="ARBA" id="ARBA00023235"/>
    </source>
</evidence>
<gene>
    <name evidence="15" type="ORF">FKZ61_21570</name>
</gene>
<dbReference type="GO" id="GO:0005524">
    <property type="term" value="F:ATP binding"/>
    <property type="evidence" value="ECO:0007669"/>
    <property type="project" value="UniProtKB-UniRule"/>
</dbReference>
<dbReference type="PANTHER" id="PTHR11070:SF2">
    <property type="entry name" value="ATP-DEPENDENT DNA HELICASE SRS2"/>
    <property type="match status" value="1"/>
</dbReference>
<dbReference type="GO" id="GO:0009314">
    <property type="term" value="P:response to radiation"/>
    <property type="evidence" value="ECO:0007669"/>
    <property type="project" value="UniProtKB-ARBA"/>
</dbReference>
<dbReference type="CDD" id="cd17932">
    <property type="entry name" value="DEXQc_UvrD"/>
    <property type="match status" value="1"/>
</dbReference>
<keyword evidence="3 11" id="KW-0378">Hydrolase</keyword>
<keyword evidence="5 11" id="KW-0067">ATP-binding</keyword>
<evidence type="ECO:0000259" key="14">
    <source>
        <dbReference type="PROSITE" id="PS51217"/>
    </source>
</evidence>
<dbReference type="AlphaFoldDB" id="A0A540V9D7"/>
<dbReference type="CDD" id="cd18807">
    <property type="entry name" value="SF1_C_UvrD"/>
    <property type="match status" value="1"/>
</dbReference>
<keyword evidence="2 11" id="KW-0547">Nucleotide-binding</keyword>
<dbReference type="Gene3D" id="1.10.486.10">
    <property type="entry name" value="PCRA, domain 4"/>
    <property type="match status" value="1"/>
</dbReference>
<evidence type="ECO:0000256" key="2">
    <source>
        <dbReference type="ARBA" id="ARBA00022741"/>
    </source>
</evidence>
<evidence type="ECO:0000256" key="11">
    <source>
        <dbReference type="PROSITE-ProRule" id="PRU00560"/>
    </source>
</evidence>
<dbReference type="InterPro" id="IPR014016">
    <property type="entry name" value="UvrD-like_ATP-bd"/>
</dbReference>
<evidence type="ECO:0000256" key="9">
    <source>
        <dbReference type="ARBA" id="ARBA00034808"/>
    </source>
</evidence>
<evidence type="ECO:0000256" key="10">
    <source>
        <dbReference type="ARBA" id="ARBA00048988"/>
    </source>
</evidence>
<proteinExistence type="inferred from homology"/>
<evidence type="ECO:0000256" key="5">
    <source>
        <dbReference type="ARBA" id="ARBA00022840"/>
    </source>
</evidence>
<feature type="domain" description="UvrD-like helicase ATP-binding" evidence="13">
    <location>
        <begin position="6"/>
        <end position="297"/>
    </location>
</feature>
<dbReference type="GO" id="GO:0033202">
    <property type="term" value="C:DNA helicase complex"/>
    <property type="evidence" value="ECO:0007669"/>
    <property type="project" value="TreeGrafter"/>
</dbReference>
<keyword evidence="7" id="KW-0413">Isomerase</keyword>
<comment type="caution">
    <text evidence="15">The sequence shown here is derived from an EMBL/GenBank/DDBJ whole genome shotgun (WGS) entry which is preliminary data.</text>
</comment>